<accession>A0A6I4M1U8</accession>
<gene>
    <name evidence="3" type="ORF">EUU23_11065</name>
</gene>
<organism evidence="3 4">
    <name type="scientific">Sphingorhabdus profundilacus</name>
    <dbReference type="NCBI Taxonomy" id="2509718"/>
    <lineage>
        <taxon>Bacteria</taxon>
        <taxon>Pseudomonadati</taxon>
        <taxon>Pseudomonadota</taxon>
        <taxon>Alphaproteobacteria</taxon>
        <taxon>Sphingomonadales</taxon>
        <taxon>Sphingomonadaceae</taxon>
        <taxon>Sphingorhabdus</taxon>
    </lineage>
</organism>
<proteinExistence type="inferred from homology"/>
<protein>
    <submittedName>
        <fullName evidence="3">Metallophosphoesterase</fullName>
    </submittedName>
</protein>
<dbReference type="GO" id="GO:0005737">
    <property type="term" value="C:cytoplasm"/>
    <property type="evidence" value="ECO:0007669"/>
    <property type="project" value="TreeGrafter"/>
</dbReference>
<dbReference type="InterPro" id="IPR024654">
    <property type="entry name" value="Calcineurin-like_PHP_lpxH"/>
</dbReference>
<dbReference type="PANTHER" id="PTHR42850">
    <property type="entry name" value="METALLOPHOSPHOESTERASE"/>
    <property type="match status" value="1"/>
</dbReference>
<dbReference type="PIRSF" id="PIRSF000883">
    <property type="entry name" value="Pesterase_MJ0912"/>
    <property type="match status" value="1"/>
</dbReference>
<keyword evidence="4" id="KW-1185">Reference proteome</keyword>
<dbReference type="RefSeq" id="WP_160354173.1">
    <property type="nucleotide sequence ID" value="NZ_SDWJ01000002.1"/>
</dbReference>
<dbReference type="PANTHER" id="PTHR42850:SF2">
    <property type="entry name" value="BLL5683 PROTEIN"/>
    <property type="match status" value="1"/>
</dbReference>
<evidence type="ECO:0000313" key="3">
    <source>
        <dbReference type="EMBL" id="MVZ98234.1"/>
    </source>
</evidence>
<dbReference type="SUPFAM" id="SSF56300">
    <property type="entry name" value="Metallo-dependent phosphatases"/>
    <property type="match status" value="1"/>
</dbReference>
<reference evidence="3 4" key="1">
    <citation type="submission" date="2019-01" db="EMBL/GenBank/DDBJ databases">
        <title>Sphingorhabdus lacus sp.nov., isolated from an oligotrophic freshwater lake.</title>
        <authorList>
            <person name="Park M."/>
        </authorList>
    </citation>
    <scope>NUCLEOTIDE SEQUENCE [LARGE SCALE GENOMIC DNA]</scope>
    <source>
        <strain evidence="3 4">IMCC26285</strain>
    </source>
</reference>
<sequence length="240" mass="26894">MRIAVISDIHSAYAPFAQAYSDARAAGFDQMILLGDLFTYGVDPTRCAELAAKAIAHDGALLIGGNHDQLYVDLQNGNTAYFDRLPDWIKESVSWTWDKLGMHWPDDLPILEEWETGAILMAHANPFGYGDWTYMSGETELVRAAASCAARGYRYGVFGHLHRSRYHADDKAEIHVIGSVGQPRASDDRCPQWAMIEYRNEKLTLSRHNIAFNATAHCADIQRQPDLSPGTRNRLCGFFE</sequence>
<comment type="caution">
    <text evidence="3">The sequence shown here is derived from an EMBL/GenBank/DDBJ whole genome shotgun (WGS) entry which is preliminary data.</text>
</comment>
<dbReference type="OrthoDB" id="9813918at2"/>
<name>A0A6I4M1U8_9SPHN</name>
<evidence type="ECO:0000259" key="2">
    <source>
        <dbReference type="Pfam" id="PF12850"/>
    </source>
</evidence>
<evidence type="ECO:0000313" key="4">
    <source>
        <dbReference type="Proteomes" id="UP000471147"/>
    </source>
</evidence>
<dbReference type="AlphaFoldDB" id="A0A6I4M1U8"/>
<dbReference type="CDD" id="cd00838">
    <property type="entry name" value="MPP_superfamily"/>
    <property type="match status" value="1"/>
</dbReference>
<dbReference type="Proteomes" id="UP000471147">
    <property type="component" value="Unassembled WGS sequence"/>
</dbReference>
<dbReference type="InterPro" id="IPR011152">
    <property type="entry name" value="Pesterase_MJ0912"/>
</dbReference>
<dbReference type="Gene3D" id="3.60.21.10">
    <property type="match status" value="1"/>
</dbReference>
<dbReference type="GO" id="GO:0016791">
    <property type="term" value="F:phosphatase activity"/>
    <property type="evidence" value="ECO:0007669"/>
    <property type="project" value="TreeGrafter"/>
</dbReference>
<dbReference type="InterPro" id="IPR050126">
    <property type="entry name" value="Ap4A_hydrolase"/>
</dbReference>
<feature type="domain" description="Calcineurin-like phosphoesterase" evidence="2">
    <location>
        <begin position="1"/>
        <end position="196"/>
    </location>
</feature>
<evidence type="ECO:0000256" key="1">
    <source>
        <dbReference type="ARBA" id="ARBA00008950"/>
    </source>
</evidence>
<dbReference type="InterPro" id="IPR029052">
    <property type="entry name" value="Metallo-depent_PP-like"/>
</dbReference>
<dbReference type="EMBL" id="SDWJ01000002">
    <property type="protein sequence ID" value="MVZ98234.1"/>
    <property type="molecule type" value="Genomic_DNA"/>
</dbReference>
<dbReference type="Pfam" id="PF12850">
    <property type="entry name" value="Metallophos_2"/>
    <property type="match status" value="1"/>
</dbReference>
<comment type="similarity">
    <text evidence="1">Belongs to the metallophosphoesterase superfamily. YfcE family.</text>
</comment>